<gene>
    <name evidence="6" type="ORF">CE91St30_04730</name>
</gene>
<keyword evidence="2" id="KW-0238">DNA-binding</keyword>
<feature type="transmembrane region" description="Helical" evidence="4">
    <location>
        <begin position="136"/>
        <end position="159"/>
    </location>
</feature>
<dbReference type="InterPro" id="IPR000792">
    <property type="entry name" value="Tscrpt_reg_LuxR_C"/>
</dbReference>
<feature type="transmembrane region" description="Helical" evidence="4">
    <location>
        <begin position="104"/>
        <end position="124"/>
    </location>
</feature>
<dbReference type="PANTHER" id="PTHR44688:SF16">
    <property type="entry name" value="DNA-BINDING TRANSCRIPTIONAL ACTIVATOR DEVR_DOSR"/>
    <property type="match status" value="1"/>
</dbReference>
<evidence type="ECO:0000256" key="1">
    <source>
        <dbReference type="ARBA" id="ARBA00023015"/>
    </source>
</evidence>
<dbReference type="InterPro" id="IPR016032">
    <property type="entry name" value="Sig_transdc_resp-reg_C-effctor"/>
</dbReference>
<dbReference type="InterPro" id="IPR036388">
    <property type="entry name" value="WH-like_DNA-bd_sf"/>
</dbReference>
<dbReference type="SMART" id="SM00421">
    <property type="entry name" value="HTH_LUXR"/>
    <property type="match status" value="1"/>
</dbReference>
<feature type="domain" description="HTH luxR-type" evidence="5">
    <location>
        <begin position="227"/>
        <end position="292"/>
    </location>
</feature>
<feature type="transmembrane region" description="Helical" evidence="4">
    <location>
        <begin position="79"/>
        <end position="98"/>
    </location>
</feature>
<dbReference type="CDD" id="cd06170">
    <property type="entry name" value="LuxR_C_like"/>
    <property type="match status" value="1"/>
</dbReference>
<keyword evidence="4" id="KW-1133">Transmembrane helix</keyword>
<dbReference type="Pfam" id="PF00196">
    <property type="entry name" value="GerE"/>
    <property type="match status" value="1"/>
</dbReference>
<dbReference type="PROSITE" id="PS00622">
    <property type="entry name" value="HTH_LUXR_1"/>
    <property type="match status" value="1"/>
</dbReference>
<dbReference type="PROSITE" id="PS50043">
    <property type="entry name" value="HTH_LUXR_2"/>
    <property type="match status" value="1"/>
</dbReference>
<dbReference type="Proteomes" id="UP001320544">
    <property type="component" value="Chromosome"/>
</dbReference>
<evidence type="ECO:0000259" key="5">
    <source>
        <dbReference type="PROSITE" id="PS50043"/>
    </source>
</evidence>
<dbReference type="PANTHER" id="PTHR44688">
    <property type="entry name" value="DNA-BINDING TRANSCRIPTIONAL ACTIVATOR DEVR_DOSR"/>
    <property type="match status" value="1"/>
</dbReference>
<sequence length="299" mass="32780">MIDDAAPKTSMAELTARTKRTIIGTLVFSASCGFIVQMDIVRNIEYAQTDLTAVIGLGVACIMCIALVIAKPQKANIDMAYPLATACLVGVLLYRSIAPSGDTLSGSLMVVLLITFFAMLWMTFVSEAHERKLPAFFLLGLAVGTAQLSIAAGRTLALSPLSAPLVAQPQLTLTCVIAVLAISLAIIFVSYLRFFTKSKELRYADAPDEMGDSITTSVGINDASLELLRETYGLTEREFQIIGEFSTGRSARYIADYYMLSEHTIKSHLRRAYAKMEIHSRQELLNLIDHMELSIHQRS</sequence>
<feature type="transmembrane region" description="Helical" evidence="4">
    <location>
        <begin position="171"/>
        <end position="192"/>
    </location>
</feature>
<organism evidence="6 7">
    <name type="scientific">Raoultibacter timonensis</name>
    <dbReference type="NCBI Taxonomy" id="1907662"/>
    <lineage>
        <taxon>Bacteria</taxon>
        <taxon>Bacillati</taxon>
        <taxon>Actinomycetota</taxon>
        <taxon>Coriobacteriia</taxon>
        <taxon>Eggerthellales</taxon>
        <taxon>Eggerthellaceae</taxon>
        <taxon>Raoultibacter</taxon>
    </lineage>
</organism>
<protein>
    <recommendedName>
        <fullName evidence="5">HTH luxR-type domain-containing protein</fullName>
    </recommendedName>
</protein>
<dbReference type="Gene3D" id="1.10.10.10">
    <property type="entry name" value="Winged helix-like DNA-binding domain superfamily/Winged helix DNA-binding domain"/>
    <property type="match status" value="1"/>
</dbReference>
<evidence type="ECO:0000313" key="6">
    <source>
        <dbReference type="EMBL" id="BDE95140.1"/>
    </source>
</evidence>
<feature type="transmembrane region" description="Helical" evidence="4">
    <location>
        <begin position="21"/>
        <end position="40"/>
    </location>
</feature>
<evidence type="ECO:0000256" key="2">
    <source>
        <dbReference type="ARBA" id="ARBA00023125"/>
    </source>
</evidence>
<dbReference type="EMBL" id="AP025564">
    <property type="protein sequence ID" value="BDE95140.1"/>
    <property type="molecule type" value="Genomic_DNA"/>
</dbReference>
<keyword evidence="1" id="KW-0805">Transcription regulation</keyword>
<keyword evidence="4" id="KW-0472">Membrane</keyword>
<keyword evidence="7" id="KW-1185">Reference proteome</keyword>
<accession>A0ABN6MAV3</accession>
<keyword evidence="4" id="KW-0812">Transmembrane</keyword>
<dbReference type="PRINTS" id="PR00038">
    <property type="entry name" value="HTHLUXR"/>
</dbReference>
<evidence type="ECO:0000256" key="3">
    <source>
        <dbReference type="ARBA" id="ARBA00023163"/>
    </source>
</evidence>
<reference evidence="6 7" key="1">
    <citation type="submission" date="2022-01" db="EMBL/GenBank/DDBJ databases">
        <title>Novel bile acid biosynthetic pathways are enriched in the microbiome of centenarians.</title>
        <authorList>
            <person name="Sato Y."/>
            <person name="Atarashi K."/>
            <person name="Plichta R.D."/>
            <person name="Arai Y."/>
            <person name="Sasajima S."/>
            <person name="Kearney M.S."/>
            <person name="Suda W."/>
            <person name="Takeshita K."/>
            <person name="Sasaki T."/>
            <person name="Okamoto S."/>
            <person name="Skelly N.A."/>
            <person name="Okamura Y."/>
            <person name="Vlamakis H."/>
            <person name="Li Y."/>
            <person name="Tanoue T."/>
            <person name="Takei H."/>
            <person name="Nittono H."/>
            <person name="Narushima S."/>
            <person name="Irie J."/>
            <person name="Itoh H."/>
            <person name="Moriya K."/>
            <person name="Sugiura Y."/>
            <person name="Suematsu M."/>
            <person name="Moritoki N."/>
            <person name="Shibata S."/>
            <person name="Littman R.D."/>
            <person name="Fischbach A.M."/>
            <person name="Uwamino Y."/>
            <person name="Inoue T."/>
            <person name="Honda A."/>
            <person name="Hattori M."/>
            <person name="Murai T."/>
            <person name="Xavier J.R."/>
            <person name="Hirose N."/>
            <person name="Honda K."/>
        </authorList>
    </citation>
    <scope>NUCLEOTIDE SEQUENCE [LARGE SCALE GENOMIC DNA]</scope>
    <source>
        <strain evidence="6 7">CE91-St30</strain>
    </source>
</reference>
<keyword evidence="3" id="KW-0804">Transcription</keyword>
<evidence type="ECO:0000313" key="7">
    <source>
        <dbReference type="Proteomes" id="UP001320544"/>
    </source>
</evidence>
<feature type="transmembrane region" description="Helical" evidence="4">
    <location>
        <begin position="52"/>
        <end position="70"/>
    </location>
</feature>
<evidence type="ECO:0000256" key="4">
    <source>
        <dbReference type="SAM" id="Phobius"/>
    </source>
</evidence>
<proteinExistence type="predicted"/>
<dbReference type="SUPFAM" id="SSF46894">
    <property type="entry name" value="C-terminal effector domain of the bipartite response regulators"/>
    <property type="match status" value="1"/>
</dbReference>
<name>A0ABN6MAV3_9ACTN</name>